<evidence type="ECO:0000256" key="1">
    <source>
        <dbReference type="SAM" id="MobiDB-lite"/>
    </source>
</evidence>
<dbReference type="Proteomes" id="UP001055172">
    <property type="component" value="Unassembled WGS sequence"/>
</dbReference>
<feature type="compositionally biased region" description="Basic and acidic residues" evidence="1">
    <location>
        <begin position="313"/>
        <end position="323"/>
    </location>
</feature>
<protein>
    <submittedName>
        <fullName evidence="2">Uncharacterized protein</fullName>
    </submittedName>
</protein>
<evidence type="ECO:0000313" key="2">
    <source>
        <dbReference type="EMBL" id="GJC87960.1"/>
    </source>
</evidence>
<feature type="region of interest" description="Disordered" evidence="1">
    <location>
        <begin position="300"/>
        <end position="341"/>
    </location>
</feature>
<organism evidence="2 3">
    <name type="scientific">Colletotrichum liriopes</name>
    <dbReference type="NCBI Taxonomy" id="708192"/>
    <lineage>
        <taxon>Eukaryota</taxon>
        <taxon>Fungi</taxon>
        <taxon>Dikarya</taxon>
        <taxon>Ascomycota</taxon>
        <taxon>Pezizomycotina</taxon>
        <taxon>Sordariomycetes</taxon>
        <taxon>Hypocreomycetidae</taxon>
        <taxon>Glomerellales</taxon>
        <taxon>Glomerellaceae</taxon>
        <taxon>Colletotrichum</taxon>
        <taxon>Colletotrichum spaethianum species complex</taxon>
    </lineage>
</organism>
<dbReference type="AlphaFoldDB" id="A0AA37GWH3"/>
<proteinExistence type="predicted"/>
<sequence length="341" mass="40199">MSCDVRPVITSTKTLYINPYETPSTCTCAPYSRSQHYSTHFSNRCPSHGCCSLDIATYRCASQCRKVTKYHRYVCNHDAESQRPSSSCSRRQSGSHSYSYPYSSPRPCKPASDPFKAPNRTPWRSLRTFDRNPDFRAVESSDFRFAVSELLDIGRILLHAESELGKARLRIERERAQHRSSHGAACERVLREWECSWTRRIGEMVVEADDLKLSSEVLADCWVKYVGLLRKYELLGQRRVGGIVEDRGRRKHRSEDSSRDIRKDEEAKPWRYIRRESWDRKDRGREGRREEVCGREGGCQREPRRRRERRRSVRFEDEVERRQTIHQGSSDGKRHRSWWIF</sequence>
<gene>
    <name evidence="2" type="ORF">ColLi_10798</name>
</gene>
<name>A0AA37GWH3_9PEZI</name>
<accession>A0AA37GWH3</accession>
<evidence type="ECO:0000313" key="3">
    <source>
        <dbReference type="Proteomes" id="UP001055172"/>
    </source>
</evidence>
<dbReference type="EMBL" id="BPPX01000029">
    <property type="protein sequence ID" value="GJC87960.1"/>
    <property type="molecule type" value="Genomic_DNA"/>
</dbReference>
<feature type="compositionally biased region" description="Basic residues" evidence="1">
    <location>
        <begin position="303"/>
        <end position="312"/>
    </location>
</feature>
<reference evidence="2 3" key="1">
    <citation type="submission" date="2021-07" db="EMBL/GenBank/DDBJ databases">
        <title>Genome data of Colletotrichum spaethianum.</title>
        <authorList>
            <person name="Utami Y.D."/>
            <person name="Hiruma K."/>
        </authorList>
    </citation>
    <scope>NUCLEOTIDE SEQUENCE [LARGE SCALE GENOMIC DNA]</scope>
    <source>
        <strain evidence="2 3">MAFF 242679</strain>
    </source>
</reference>
<keyword evidence="3" id="KW-1185">Reference proteome</keyword>
<comment type="caution">
    <text evidence="2">The sequence shown here is derived from an EMBL/GenBank/DDBJ whole genome shotgun (WGS) entry which is preliminary data.</text>
</comment>